<evidence type="ECO:0000313" key="1">
    <source>
        <dbReference type="EMBL" id="GJU10354.1"/>
    </source>
</evidence>
<organism evidence="1 2">
    <name type="scientific">Tanacetum coccineum</name>
    <dbReference type="NCBI Taxonomy" id="301880"/>
    <lineage>
        <taxon>Eukaryota</taxon>
        <taxon>Viridiplantae</taxon>
        <taxon>Streptophyta</taxon>
        <taxon>Embryophyta</taxon>
        <taxon>Tracheophyta</taxon>
        <taxon>Spermatophyta</taxon>
        <taxon>Magnoliopsida</taxon>
        <taxon>eudicotyledons</taxon>
        <taxon>Gunneridae</taxon>
        <taxon>Pentapetalae</taxon>
        <taxon>asterids</taxon>
        <taxon>campanulids</taxon>
        <taxon>Asterales</taxon>
        <taxon>Asteraceae</taxon>
        <taxon>Asteroideae</taxon>
        <taxon>Anthemideae</taxon>
        <taxon>Anthemidinae</taxon>
        <taxon>Tanacetum</taxon>
    </lineage>
</organism>
<comment type="caution">
    <text evidence="1">The sequence shown here is derived from an EMBL/GenBank/DDBJ whole genome shotgun (WGS) entry which is preliminary data.</text>
</comment>
<reference evidence="1" key="2">
    <citation type="submission" date="2022-01" db="EMBL/GenBank/DDBJ databases">
        <authorList>
            <person name="Yamashiro T."/>
            <person name="Shiraishi A."/>
            <person name="Satake H."/>
            <person name="Nakayama K."/>
        </authorList>
    </citation>
    <scope>NUCLEOTIDE SEQUENCE</scope>
</reference>
<sequence length="143" mass="16859">MPDHLIYQGNRVTESPRVHNRWKPKHPKDIPPESRNVEMFSLTYELSYYHMRPDTSVRFLFSVMEGFINRLWKISNPVSEAFGVFCIVQSLPEENSPYIFKFMKTCKERMFMEHYEVHPIVIIPLLPESGGVTDVIRAEVIEN</sequence>
<keyword evidence="2" id="KW-1185">Reference proteome</keyword>
<dbReference type="EMBL" id="BQNB010021815">
    <property type="protein sequence ID" value="GJU10354.1"/>
    <property type="molecule type" value="Genomic_DNA"/>
</dbReference>
<proteinExistence type="predicted"/>
<dbReference type="Proteomes" id="UP001151760">
    <property type="component" value="Unassembled WGS sequence"/>
</dbReference>
<accession>A0ABQ5JDG9</accession>
<gene>
    <name evidence="1" type="ORF">Tco_1132750</name>
</gene>
<name>A0ABQ5JDG9_9ASTR</name>
<reference evidence="1" key="1">
    <citation type="journal article" date="2022" name="Int. J. Mol. Sci.">
        <title>Draft Genome of Tanacetum Coccineum: Genomic Comparison of Closely Related Tanacetum-Family Plants.</title>
        <authorList>
            <person name="Yamashiro T."/>
            <person name="Shiraishi A."/>
            <person name="Nakayama K."/>
            <person name="Satake H."/>
        </authorList>
    </citation>
    <scope>NUCLEOTIDE SEQUENCE</scope>
</reference>
<protein>
    <submittedName>
        <fullName evidence="1">Uncharacterized protein</fullName>
    </submittedName>
</protein>
<evidence type="ECO:0000313" key="2">
    <source>
        <dbReference type="Proteomes" id="UP001151760"/>
    </source>
</evidence>